<evidence type="ECO:0000313" key="2">
    <source>
        <dbReference type="EMBL" id="SKC73670.1"/>
    </source>
</evidence>
<organism evidence="2 3">
    <name type="scientific">Maledivibacter halophilus</name>
    <dbReference type="NCBI Taxonomy" id="36842"/>
    <lineage>
        <taxon>Bacteria</taxon>
        <taxon>Bacillati</taxon>
        <taxon>Bacillota</taxon>
        <taxon>Clostridia</taxon>
        <taxon>Peptostreptococcales</taxon>
        <taxon>Caminicellaceae</taxon>
        <taxon>Maledivibacter</taxon>
    </lineage>
</organism>
<name>A0A1T5LCI3_9FIRM</name>
<accession>A0A1T5LCI3</accession>
<proteinExistence type="predicted"/>
<dbReference type="GO" id="GO:0051287">
    <property type="term" value="F:NAD binding"/>
    <property type="evidence" value="ECO:0007669"/>
    <property type="project" value="InterPro"/>
</dbReference>
<dbReference type="PANTHER" id="PTHR43750">
    <property type="entry name" value="UDP-GLUCOSE 6-DEHYDROGENASE TUAD"/>
    <property type="match status" value="1"/>
</dbReference>
<gene>
    <name evidence="2" type="ORF">SAMN02194393_02755</name>
</gene>
<dbReference type="AlphaFoldDB" id="A0A1T5LCI3"/>
<evidence type="ECO:0000259" key="1">
    <source>
        <dbReference type="Pfam" id="PF03721"/>
    </source>
</evidence>
<dbReference type="Pfam" id="PF03721">
    <property type="entry name" value="UDPG_MGDP_dh_N"/>
    <property type="match status" value="1"/>
</dbReference>
<sequence length="48" mass="5240">MTRIGIIGTGYVGLVTGICLSDFGLKVICVDIDKDKIENLKKRNTTNI</sequence>
<keyword evidence="3" id="KW-1185">Reference proteome</keyword>
<dbReference type="EMBL" id="FUZT01000006">
    <property type="protein sequence ID" value="SKC73670.1"/>
    <property type="molecule type" value="Genomic_DNA"/>
</dbReference>
<dbReference type="Proteomes" id="UP000190285">
    <property type="component" value="Unassembled WGS sequence"/>
</dbReference>
<dbReference type="InterPro" id="IPR036291">
    <property type="entry name" value="NAD(P)-bd_dom_sf"/>
</dbReference>
<dbReference type="GO" id="GO:0016616">
    <property type="term" value="F:oxidoreductase activity, acting on the CH-OH group of donors, NAD or NADP as acceptor"/>
    <property type="evidence" value="ECO:0007669"/>
    <property type="project" value="InterPro"/>
</dbReference>
<dbReference type="PANTHER" id="PTHR43750:SF3">
    <property type="entry name" value="UDP-GLUCOSE 6-DEHYDROGENASE TUAD"/>
    <property type="match status" value="1"/>
</dbReference>
<dbReference type="SUPFAM" id="SSF51735">
    <property type="entry name" value="NAD(P)-binding Rossmann-fold domains"/>
    <property type="match status" value="1"/>
</dbReference>
<dbReference type="Gene3D" id="3.40.50.720">
    <property type="entry name" value="NAD(P)-binding Rossmann-like Domain"/>
    <property type="match status" value="1"/>
</dbReference>
<dbReference type="STRING" id="36842.SAMN02194393_02755"/>
<reference evidence="2 3" key="1">
    <citation type="submission" date="2017-02" db="EMBL/GenBank/DDBJ databases">
        <authorList>
            <person name="Peterson S.W."/>
        </authorList>
    </citation>
    <scope>NUCLEOTIDE SEQUENCE [LARGE SCALE GENOMIC DNA]</scope>
    <source>
        <strain evidence="2 3">M1</strain>
    </source>
</reference>
<protein>
    <submittedName>
        <fullName evidence="2">Predicted UDP-glucose 6-dehydrogenase</fullName>
    </submittedName>
</protein>
<evidence type="ECO:0000313" key="3">
    <source>
        <dbReference type="Proteomes" id="UP000190285"/>
    </source>
</evidence>
<feature type="domain" description="UDP-glucose/GDP-mannose dehydrogenase N-terminal" evidence="1">
    <location>
        <begin position="3"/>
        <end position="44"/>
    </location>
</feature>
<dbReference type="RefSeq" id="WP_330397378.1">
    <property type="nucleotide sequence ID" value="NZ_FUZT01000006.1"/>
</dbReference>
<dbReference type="InterPro" id="IPR001732">
    <property type="entry name" value="UDP-Glc/GDP-Man_DH_N"/>
</dbReference>